<feature type="signal peptide" evidence="2">
    <location>
        <begin position="1"/>
        <end position="21"/>
    </location>
</feature>
<feature type="compositionally biased region" description="Low complexity" evidence="1">
    <location>
        <begin position="37"/>
        <end position="52"/>
    </location>
</feature>
<feature type="chain" id="PRO_5041197551" evidence="2">
    <location>
        <begin position="22"/>
        <end position="152"/>
    </location>
</feature>
<proteinExistence type="predicted"/>
<accession>A0A9W9H3C6</accession>
<comment type="caution">
    <text evidence="3">The sequence shown here is derived from an EMBL/GenBank/DDBJ whole genome shotgun (WGS) entry which is preliminary data.</text>
</comment>
<keyword evidence="2" id="KW-0732">Signal</keyword>
<protein>
    <submittedName>
        <fullName evidence="3">Uncharacterized protein</fullName>
    </submittedName>
</protein>
<feature type="compositionally biased region" description="Polar residues" evidence="1">
    <location>
        <begin position="53"/>
        <end position="63"/>
    </location>
</feature>
<dbReference type="AlphaFoldDB" id="A0A9W9H3C6"/>
<dbReference type="Proteomes" id="UP001147746">
    <property type="component" value="Unassembled WGS sequence"/>
</dbReference>
<gene>
    <name evidence="3" type="ORF">N7476_009583</name>
</gene>
<dbReference type="EMBL" id="JAPZBO010000009">
    <property type="protein sequence ID" value="KAJ5302784.1"/>
    <property type="molecule type" value="Genomic_DNA"/>
</dbReference>
<feature type="compositionally biased region" description="Low complexity" evidence="1">
    <location>
        <begin position="64"/>
        <end position="104"/>
    </location>
</feature>
<evidence type="ECO:0000313" key="4">
    <source>
        <dbReference type="Proteomes" id="UP001147746"/>
    </source>
</evidence>
<evidence type="ECO:0000313" key="3">
    <source>
        <dbReference type="EMBL" id="KAJ5302784.1"/>
    </source>
</evidence>
<reference evidence="3" key="1">
    <citation type="submission" date="2022-12" db="EMBL/GenBank/DDBJ databases">
        <authorList>
            <person name="Petersen C."/>
        </authorList>
    </citation>
    <scope>NUCLEOTIDE SEQUENCE</scope>
    <source>
        <strain evidence="3">IBT 21472</strain>
    </source>
</reference>
<keyword evidence="4" id="KW-1185">Reference proteome</keyword>
<organism evidence="3 4">
    <name type="scientific">Penicillium atrosanguineum</name>
    <dbReference type="NCBI Taxonomy" id="1132637"/>
    <lineage>
        <taxon>Eukaryota</taxon>
        <taxon>Fungi</taxon>
        <taxon>Dikarya</taxon>
        <taxon>Ascomycota</taxon>
        <taxon>Pezizomycotina</taxon>
        <taxon>Eurotiomycetes</taxon>
        <taxon>Eurotiomycetidae</taxon>
        <taxon>Eurotiales</taxon>
        <taxon>Aspergillaceae</taxon>
        <taxon>Penicillium</taxon>
    </lineage>
</organism>
<name>A0A9W9H3C6_9EURO</name>
<sequence>MYFKAMFTTSLFALLTGSAIAQGQYGAVPSQSMAPDSNSQSSSIFPESSQSSTTQGYTNSKTPSMVPSSRVASSSATSTSSGLYSSTPSTLSSSMKPTSSTASSRAGMFGGLLDSKKLNLRAEPGAMDEITRMMPASEYSRPESQPAAYPTK</sequence>
<feature type="region of interest" description="Disordered" evidence="1">
    <location>
        <begin position="28"/>
        <end position="117"/>
    </location>
</feature>
<reference evidence="3" key="2">
    <citation type="journal article" date="2023" name="IMA Fungus">
        <title>Comparative genomic study of the Penicillium genus elucidates a diverse pangenome and 15 lateral gene transfer events.</title>
        <authorList>
            <person name="Petersen C."/>
            <person name="Sorensen T."/>
            <person name="Nielsen M.R."/>
            <person name="Sondergaard T.E."/>
            <person name="Sorensen J.L."/>
            <person name="Fitzpatrick D.A."/>
            <person name="Frisvad J.C."/>
            <person name="Nielsen K.L."/>
        </authorList>
    </citation>
    <scope>NUCLEOTIDE SEQUENCE</scope>
    <source>
        <strain evidence="3">IBT 21472</strain>
    </source>
</reference>
<evidence type="ECO:0000256" key="1">
    <source>
        <dbReference type="SAM" id="MobiDB-lite"/>
    </source>
</evidence>
<feature type="region of interest" description="Disordered" evidence="1">
    <location>
        <begin position="133"/>
        <end position="152"/>
    </location>
</feature>
<evidence type="ECO:0000256" key="2">
    <source>
        <dbReference type="SAM" id="SignalP"/>
    </source>
</evidence>